<feature type="domain" description="Ribosomal protein mS38 C-terminal" evidence="2">
    <location>
        <begin position="121"/>
        <end position="154"/>
    </location>
</feature>
<reference evidence="3 4" key="1">
    <citation type="submission" date="2015-09" db="EMBL/GenBank/DDBJ databases">
        <title>Trachymyrmex zeteki WGS genome.</title>
        <authorList>
            <person name="Nygaard S."/>
            <person name="Hu H."/>
            <person name="Boomsma J."/>
            <person name="Zhang G."/>
        </authorList>
    </citation>
    <scope>NUCLEOTIDE SEQUENCE [LARGE SCALE GENOMIC DNA]</scope>
    <source>
        <strain evidence="3">Tzet28-1</strain>
        <tissue evidence="3">Whole body</tissue>
    </source>
</reference>
<evidence type="ECO:0000256" key="1">
    <source>
        <dbReference type="SAM" id="SignalP"/>
    </source>
</evidence>
<dbReference type="InterPro" id="IPR013177">
    <property type="entry name" value="Ribosomal_mS38_C"/>
</dbReference>
<feature type="signal peptide" evidence="1">
    <location>
        <begin position="1"/>
        <end position="19"/>
    </location>
</feature>
<feature type="chain" id="PRO_5007591526" description="Ribosomal protein mS38 C-terminal domain-containing protein" evidence="1">
    <location>
        <begin position="20"/>
        <end position="232"/>
    </location>
</feature>
<name>A0A151WYI9_9HYME</name>
<accession>A0A151WYI9</accession>
<evidence type="ECO:0000313" key="4">
    <source>
        <dbReference type="Proteomes" id="UP000075809"/>
    </source>
</evidence>
<dbReference type="Proteomes" id="UP000075809">
    <property type="component" value="Unassembled WGS sequence"/>
</dbReference>
<dbReference type="AlphaFoldDB" id="A0A151WYI9"/>
<keyword evidence="4" id="KW-1185">Reference proteome</keyword>
<feature type="non-terminal residue" evidence="3">
    <location>
        <position position="1"/>
    </location>
</feature>
<dbReference type="EMBL" id="KQ982649">
    <property type="protein sequence ID" value="KYQ52970.1"/>
    <property type="molecule type" value="Genomic_DNA"/>
</dbReference>
<proteinExistence type="predicted"/>
<dbReference type="SMART" id="SM01155">
    <property type="entry name" value="DUF1713"/>
    <property type="match status" value="1"/>
</dbReference>
<protein>
    <recommendedName>
        <fullName evidence="2">Ribosomal protein mS38 C-terminal domain-containing protein</fullName>
    </recommendedName>
</protein>
<gene>
    <name evidence="3" type="ORF">ALC60_07696</name>
</gene>
<keyword evidence="1" id="KW-0732">Signal</keyword>
<dbReference type="STRING" id="64791.A0A151WYI9"/>
<sequence>VNNLISLFLSISGTTTAAAAARYSTQQSNCNANIISHLTSDNCMQCGTGSMYNIKFIPRTLNIDFGMPTRGDLIRNIIEIPTTTLIPPLQEPTNRLPIQYDSPMLEKSLDLPTNERIIEKQAVNMIRIRRKKMKKHRRRKLRKKMKFILEKVRLKRRQRTEKLFQTELIAKVKEAETFDAEEYVKERLSILNKKILPRTFRGEILPAEMIKQFLDEKRAKKEAKRNKPRLTL</sequence>
<evidence type="ECO:0000313" key="3">
    <source>
        <dbReference type="EMBL" id="KYQ52970.1"/>
    </source>
</evidence>
<evidence type="ECO:0000259" key="2">
    <source>
        <dbReference type="SMART" id="SM01155"/>
    </source>
</evidence>
<organism evidence="3 4">
    <name type="scientific">Mycetomoellerius zeteki</name>
    <dbReference type="NCBI Taxonomy" id="64791"/>
    <lineage>
        <taxon>Eukaryota</taxon>
        <taxon>Metazoa</taxon>
        <taxon>Ecdysozoa</taxon>
        <taxon>Arthropoda</taxon>
        <taxon>Hexapoda</taxon>
        <taxon>Insecta</taxon>
        <taxon>Pterygota</taxon>
        <taxon>Neoptera</taxon>
        <taxon>Endopterygota</taxon>
        <taxon>Hymenoptera</taxon>
        <taxon>Apocrita</taxon>
        <taxon>Aculeata</taxon>
        <taxon>Formicoidea</taxon>
        <taxon>Formicidae</taxon>
        <taxon>Myrmicinae</taxon>
        <taxon>Mycetomoellerius</taxon>
    </lineage>
</organism>